<dbReference type="SUPFAM" id="SSF48452">
    <property type="entry name" value="TPR-like"/>
    <property type="match status" value="1"/>
</dbReference>
<sequence length="549" mass="58022">MTGAPASDTAARVRETPPAEAADAPVTRDVPTDEAVGTGSTAPDGSRSGSGDRTDTPVTDARGAGTGADAVDRAGTAPSTTGSDGDTVDGPRTDRAERPIGRDERRPLRDHDDRGPRRERDDRGPRGGGDDRGPRSGRDDRRRDDRRRDDRGRNDRGRDDRRDRDARPRRAIPESAERTFVAEPDLPDSVTAAELDPSVRRDLRGLQKETAEVVARHLVAAGLLVDEDAVQALEHVRYARRRASRIAVVREAAGIVAYHAGEWNEALGEFRAARRMGGGPGHVHVMADIERALGRPERALDLARSPEARDLGHEERIELLIVAAGARRDLGEADAAVVGLQVPELDPVRRDPWSARLFYAYADNLLAAGRESEAAQWFVHAHDADQHRETDAAARIAELTGDELEGADDELSVGWEDVPPAADDDAEAPHTDAPAPSGRIDGDDHAGAVADPGADDASGADAPSADGTDTDGTDTDGTDTDGTDTDGTDTDGTDTDGTDTDGTDTDGTDEVRGDTDATDGGAVAEEQDASGAAPATDHRQGRDTGAGDR</sequence>
<feature type="compositionally biased region" description="Basic and acidic residues" evidence="1">
    <location>
        <begin position="536"/>
        <end position="549"/>
    </location>
</feature>
<feature type="compositionally biased region" description="Polar residues" evidence="1">
    <location>
        <begin position="38"/>
        <end position="49"/>
    </location>
</feature>
<feature type="region of interest" description="Disordered" evidence="1">
    <location>
        <begin position="414"/>
        <end position="549"/>
    </location>
</feature>
<feature type="compositionally biased region" description="Low complexity" evidence="1">
    <location>
        <begin position="447"/>
        <end position="467"/>
    </location>
</feature>
<evidence type="ECO:0000256" key="1">
    <source>
        <dbReference type="SAM" id="MobiDB-lite"/>
    </source>
</evidence>
<accession>A0ABU9ALY6</accession>
<dbReference type="Proteomes" id="UP001367513">
    <property type="component" value="Unassembled WGS sequence"/>
</dbReference>
<feature type="compositionally biased region" description="Low complexity" evidence="1">
    <location>
        <begin position="58"/>
        <end position="77"/>
    </location>
</feature>
<evidence type="ECO:0000313" key="2">
    <source>
        <dbReference type="EMBL" id="MEK6466931.1"/>
    </source>
</evidence>
<comment type="caution">
    <text evidence="2">The sequence shown here is derived from an EMBL/GenBank/DDBJ whole genome shotgun (WGS) entry which is preliminary data.</text>
</comment>
<dbReference type="InterPro" id="IPR011990">
    <property type="entry name" value="TPR-like_helical_dom_sf"/>
</dbReference>
<feature type="compositionally biased region" description="Acidic residues" evidence="1">
    <location>
        <begin position="468"/>
        <end position="508"/>
    </location>
</feature>
<protein>
    <recommendedName>
        <fullName evidence="4">TPR-repeat-containing protein</fullName>
    </recommendedName>
</protein>
<dbReference type="EMBL" id="JBBPIX010000018">
    <property type="protein sequence ID" value="MEK6466931.1"/>
    <property type="molecule type" value="Genomic_DNA"/>
</dbReference>
<dbReference type="Gene3D" id="1.25.40.10">
    <property type="entry name" value="Tetratricopeptide repeat domain"/>
    <property type="match status" value="1"/>
</dbReference>
<name>A0ABU9ALY6_PSEA5</name>
<evidence type="ECO:0000313" key="3">
    <source>
        <dbReference type="Proteomes" id="UP001367513"/>
    </source>
</evidence>
<evidence type="ECO:0008006" key="4">
    <source>
        <dbReference type="Google" id="ProtNLM"/>
    </source>
</evidence>
<gene>
    <name evidence="2" type="ORF">WG925_24610</name>
</gene>
<proteinExistence type="predicted"/>
<feature type="compositionally biased region" description="Basic and acidic residues" evidence="1">
    <location>
        <begin position="89"/>
        <end position="177"/>
    </location>
</feature>
<feature type="region of interest" description="Disordered" evidence="1">
    <location>
        <begin position="1"/>
        <end position="182"/>
    </location>
</feature>
<keyword evidence="3" id="KW-1185">Reference proteome</keyword>
<dbReference type="RefSeq" id="WP_346864762.1">
    <property type="nucleotide sequence ID" value="NZ_JBBPIX010000018.1"/>
</dbReference>
<organism evidence="2 3">
    <name type="scientific">Pseudonocardia alni subsp. carboxydivorans</name>
    <dbReference type="NCBI Taxonomy" id="415010"/>
    <lineage>
        <taxon>Bacteria</taxon>
        <taxon>Bacillati</taxon>
        <taxon>Actinomycetota</taxon>
        <taxon>Actinomycetes</taxon>
        <taxon>Pseudonocardiales</taxon>
        <taxon>Pseudonocardiaceae</taxon>
        <taxon>Pseudonocardia</taxon>
    </lineage>
</organism>
<reference evidence="2 3" key="1">
    <citation type="submission" date="2024-03" db="EMBL/GenBank/DDBJ databases">
        <title>Draft genome sequence of Pseudonocardia carboxydivorans JCM 14827.</title>
        <authorList>
            <person name="Duangmal K."/>
        </authorList>
    </citation>
    <scope>NUCLEOTIDE SEQUENCE [LARGE SCALE GENOMIC DNA]</scope>
    <source>
        <strain evidence="2 3">JCM 14827</strain>
    </source>
</reference>